<name>A0A1H0VW61_9BACI</name>
<evidence type="ECO:0000313" key="3">
    <source>
        <dbReference type="Proteomes" id="UP000199159"/>
    </source>
</evidence>
<feature type="transmembrane region" description="Helical" evidence="1">
    <location>
        <begin position="20"/>
        <end position="47"/>
    </location>
</feature>
<keyword evidence="1" id="KW-0812">Transmembrane</keyword>
<dbReference type="RefSeq" id="WP_175490325.1">
    <property type="nucleotide sequence ID" value="NZ_FNJU01000008.1"/>
</dbReference>
<dbReference type="InterPro" id="IPR006938">
    <property type="entry name" value="DUF624"/>
</dbReference>
<proteinExistence type="predicted"/>
<keyword evidence="1" id="KW-0472">Membrane</keyword>
<feature type="transmembrane region" description="Helical" evidence="1">
    <location>
        <begin position="105"/>
        <end position="132"/>
    </location>
</feature>
<sequence length="205" mass="23514">MNGSWSSAIMLYLDRIVKFVTLNLLWIIFTIVGLGVFGIMPATAAVYSIYRKWLNNEEVPSLYKSFWKFYKESFISSNIIGLLIFIIGLILYLDYFFLIQQQSMIVTIALVILTVIAFVYMVLLLNIFPIYVHFKMKPFNYIKYAVVFGLVNPFRTLLMAFWVGVMIILTLRFSIFLPLATVSGICGGISLIANNKLKKPDLTDK</sequence>
<keyword evidence="3" id="KW-1185">Reference proteome</keyword>
<feature type="transmembrane region" description="Helical" evidence="1">
    <location>
        <begin position="144"/>
        <end position="169"/>
    </location>
</feature>
<organism evidence="2 3">
    <name type="scientific">Litchfieldia salsa</name>
    <dbReference type="NCBI Taxonomy" id="930152"/>
    <lineage>
        <taxon>Bacteria</taxon>
        <taxon>Bacillati</taxon>
        <taxon>Bacillota</taxon>
        <taxon>Bacilli</taxon>
        <taxon>Bacillales</taxon>
        <taxon>Bacillaceae</taxon>
        <taxon>Litchfieldia</taxon>
    </lineage>
</organism>
<evidence type="ECO:0000313" key="2">
    <source>
        <dbReference type="EMBL" id="SDP82700.1"/>
    </source>
</evidence>
<feature type="transmembrane region" description="Helical" evidence="1">
    <location>
        <begin position="74"/>
        <end position="93"/>
    </location>
</feature>
<dbReference type="EMBL" id="FNJU01000008">
    <property type="protein sequence ID" value="SDP82700.1"/>
    <property type="molecule type" value="Genomic_DNA"/>
</dbReference>
<accession>A0A1H0VW61</accession>
<protein>
    <submittedName>
        <fullName evidence="2">Uncharacterized membrane protein YesL</fullName>
    </submittedName>
</protein>
<dbReference type="Pfam" id="PF04854">
    <property type="entry name" value="DUF624"/>
    <property type="match status" value="1"/>
</dbReference>
<feature type="transmembrane region" description="Helical" evidence="1">
    <location>
        <begin position="175"/>
        <end position="193"/>
    </location>
</feature>
<dbReference type="AlphaFoldDB" id="A0A1H0VW61"/>
<dbReference type="Proteomes" id="UP000199159">
    <property type="component" value="Unassembled WGS sequence"/>
</dbReference>
<dbReference type="STRING" id="930152.SAMN05216565_10810"/>
<gene>
    <name evidence="2" type="ORF">SAMN05216565_10810</name>
</gene>
<reference evidence="3" key="1">
    <citation type="submission" date="2016-10" db="EMBL/GenBank/DDBJ databases">
        <authorList>
            <person name="Varghese N."/>
            <person name="Submissions S."/>
        </authorList>
    </citation>
    <scope>NUCLEOTIDE SEQUENCE [LARGE SCALE GENOMIC DNA]</scope>
    <source>
        <strain evidence="3">IBRC-M10078</strain>
    </source>
</reference>
<evidence type="ECO:0000256" key="1">
    <source>
        <dbReference type="SAM" id="Phobius"/>
    </source>
</evidence>
<keyword evidence="1" id="KW-1133">Transmembrane helix</keyword>